<dbReference type="AlphaFoldDB" id="A0A8J4H3I5"/>
<gene>
    <name evidence="7" type="ORF">XYCOK13_30230</name>
</gene>
<reference evidence="7" key="1">
    <citation type="submission" date="2021-04" db="EMBL/GenBank/DDBJ databases">
        <title>Draft genome sequence of Xylanibacillus composti strain K13.</title>
        <authorList>
            <person name="Uke A."/>
            <person name="Chhe C."/>
            <person name="Baramee S."/>
            <person name="Kosugi A."/>
        </authorList>
    </citation>
    <scope>NUCLEOTIDE SEQUENCE</scope>
    <source>
        <strain evidence="7">K13</strain>
    </source>
</reference>
<dbReference type="SUPFAM" id="SSF75615">
    <property type="entry name" value="Siroheme synthase middle domains-like"/>
    <property type="match status" value="1"/>
</dbReference>
<keyword evidence="4" id="KW-0520">NAD</keyword>
<dbReference type="EMBL" id="BOVK01000041">
    <property type="protein sequence ID" value="GIQ70199.1"/>
    <property type="molecule type" value="Genomic_DNA"/>
</dbReference>
<dbReference type="PANTHER" id="PTHR35330:SF1">
    <property type="entry name" value="SIROHEME BIOSYNTHESIS PROTEIN MET8"/>
    <property type="match status" value="1"/>
</dbReference>
<dbReference type="InterPro" id="IPR028161">
    <property type="entry name" value="Met8-like"/>
</dbReference>
<evidence type="ECO:0000256" key="3">
    <source>
        <dbReference type="ARBA" id="ARBA00023002"/>
    </source>
</evidence>
<keyword evidence="3" id="KW-0560">Oxidoreductase</keyword>
<dbReference type="GO" id="GO:0043115">
    <property type="term" value="F:precorrin-2 dehydrogenase activity"/>
    <property type="evidence" value="ECO:0007669"/>
    <property type="project" value="UniProtKB-EC"/>
</dbReference>
<dbReference type="SUPFAM" id="SSF51735">
    <property type="entry name" value="NAD(P)-binding Rossmann-fold domains"/>
    <property type="match status" value="1"/>
</dbReference>
<dbReference type="InterPro" id="IPR042518">
    <property type="entry name" value="SirC_C"/>
</dbReference>
<sequence length="217" mass="24478">MKRYYAMMADIAGKRCIVVGGGKVAERKTAALLDARGSVCVISPTVTSQLRFWHEQGVLEWRQRLYRAGDASKASLVFAASDDPDVNRQVAQEAEQHGIWANVANEPGEGSFVVPTGFRRGPLHIAVTASGASPHLAVEVRRKLEVTISEEYEVLALFLERMRNMLKSRVNDEQARKEFMRRLVVEQVSEWLAEGTVAERTEEWIKRMEEHPCAPLW</sequence>
<comment type="caution">
    <text evidence="7">The sequence shown here is derived from an EMBL/GenBank/DDBJ whole genome shotgun (WGS) entry which is preliminary data.</text>
</comment>
<dbReference type="Gene3D" id="1.10.8.610">
    <property type="entry name" value="SirC, precorrin-2 dehydrogenase, C-terminal helical domain-like"/>
    <property type="match status" value="1"/>
</dbReference>
<name>A0A8J4H3I5_9BACL</name>
<dbReference type="UniPathway" id="UPA00262">
    <property type="reaction ID" value="UER00222"/>
</dbReference>
<evidence type="ECO:0000313" key="7">
    <source>
        <dbReference type="EMBL" id="GIQ70199.1"/>
    </source>
</evidence>
<evidence type="ECO:0000256" key="4">
    <source>
        <dbReference type="ARBA" id="ARBA00023027"/>
    </source>
</evidence>
<evidence type="ECO:0000256" key="5">
    <source>
        <dbReference type="ARBA" id="ARBA00023244"/>
    </source>
</evidence>
<dbReference type="InterPro" id="IPR006367">
    <property type="entry name" value="Sirohaem_synthase_N"/>
</dbReference>
<dbReference type="GO" id="GO:0004325">
    <property type="term" value="F:ferrochelatase activity"/>
    <property type="evidence" value="ECO:0007669"/>
    <property type="project" value="InterPro"/>
</dbReference>
<dbReference type="Proteomes" id="UP000677918">
    <property type="component" value="Unassembled WGS sequence"/>
</dbReference>
<dbReference type="PANTHER" id="PTHR35330">
    <property type="entry name" value="SIROHEME BIOSYNTHESIS PROTEIN MET8"/>
    <property type="match status" value="1"/>
</dbReference>
<keyword evidence="5" id="KW-0627">Porphyrin biosynthesis</keyword>
<evidence type="ECO:0000256" key="6">
    <source>
        <dbReference type="ARBA" id="ARBA00047561"/>
    </source>
</evidence>
<proteinExistence type="predicted"/>
<dbReference type="InterPro" id="IPR036291">
    <property type="entry name" value="NAD(P)-bd_dom_sf"/>
</dbReference>
<organism evidence="7 8">
    <name type="scientific">Xylanibacillus composti</name>
    <dbReference type="NCBI Taxonomy" id="1572762"/>
    <lineage>
        <taxon>Bacteria</taxon>
        <taxon>Bacillati</taxon>
        <taxon>Bacillota</taxon>
        <taxon>Bacilli</taxon>
        <taxon>Bacillales</taxon>
        <taxon>Paenibacillaceae</taxon>
        <taxon>Xylanibacillus</taxon>
    </lineage>
</organism>
<keyword evidence="8" id="KW-1185">Reference proteome</keyword>
<evidence type="ECO:0000256" key="1">
    <source>
        <dbReference type="ARBA" id="ARBA00005010"/>
    </source>
</evidence>
<dbReference type="GO" id="GO:0019354">
    <property type="term" value="P:siroheme biosynthetic process"/>
    <property type="evidence" value="ECO:0007669"/>
    <property type="project" value="UniProtKB-UniPathway"/>
</dbReference>
<comment type="catalytic activity">
    <reaction evidence="6">
        <text>precorrin-2 + NAD(+) = sirohydrochlorin + NADH + 2 H(+)</text>
        <dbReference type="Rhea" id="RHEA:15613"/>
        <dbReference type="ChEBI" id="CHEBI:15378"/>
        <dbReference type="ChEBI" id="CHEBI:57540"/>
        <dbReference type="ChEBI" id="CHEBI:57945"/>
        <dbReference type="ChEBI" id="CHEBI:58351"/>
        <dbReference type="ChEBI" id="CHEBI:58827"/>
        <dbReference type="EC" id="1.3.1.76"/>
    </reaction>
</comment>
<dbReference type="RefSeq" id="WP_213412963.1">
    <property type="nucleotide sequence ID" value="NZ_BOVK01000041.1"/>
</dbReference>
<dbReference type="EC" id="1.3.1.76" evidence="2"/>
<evidence type="ECO:0000313" key="8">
    <source>
        <dbReference type="Proteomes" id="UP000677918"/>
    </source>
</evidence>
<dbReference type="Pfam" id="PF13241">
    <property type="entry name" value="NAD_binding_7"/>
    <property type="match status" value="1"/>
</dbReference>
<protein>
    <recommendedName>
        <fullName evidence="2">precorrin-2 dehydrogenase</fullName>
        <ecNumber evidence="2">1.3.1.76</ecNumber>
    </recommendedName>
</protein>
<dbReference type="NCBIfam" id="TIGR01470">
    <property type="entry name" value="cysG_Nterm"/>
    <property type="match status" value="1"/>
</dbReference>
<evidence type="ECO:0000256" key="2">
    <source>
        <dbReference type="ARBA" id="ARBA00012400"/>
    </source>
</evidence>
<comment type="pathway">
    <text evidence="1">Porphyrin-containing compound metabolism; siroheme biosynthesis; sirohydrochlorin from precorrin-2: step 1/1.</text>
</comment>
<dbReference type="Gene3D" id="3.40.50.720">
    <property type="entry name" value="NAD(P)-binding Rossmann-like Domain"/>
    <property type="match status" value="1"/>
</dbReference>
<accession>A0A8J4H3I5</accession>